<protein>
    <submittedName>
        <fullName evidence="2">Uncharacterized protein</fullName>
    </submittedName>
</protein>
<gene>
    <name evidence="2" type="ORF">GKIL_4192</name>
</gene>
<name>U5QNJ3_GLOK1</name>
<sequence length="118" mass="13175">MKEDGGFPACGNTATKLGVRPKVDIKIDEDRNVLPGTGGMSVSPSPEQLPEHRRPEALGGKSKYPAWEIKVQDLGPELKYRPDPKNSDHGFVEPARQMDFAEYQNALEETRQKWKKVG</sequence>
<accession>U5QNJ3</accession>
<dbReference type="HOGENOM" id="CLU_151361_0_0_3"/>
<dbReference type="AlphaFoldDB" id="U5QNJ3"/>
<proteinExistence type="predicted"/>
<dbReference type="RefSeq" id="WP_023175788.1">
    <property type="nucleotide sequence ID" value="NC_022600.1"/>
</dbReference>
<reference evidence="2 3" key="1">
    <citation type="journal article" date="2013" name="PLoS ONE">
        <title>Cultivation and Complete Genome Sequencing of Gloeobacter kilaueensis sp. nov., from a Lava Cave in Kilauea Caldera, Hawai'i.</title>
        <authorList>
            <person name="Saw J.H."/>
            <person name="Schatz M."/>
            <person name="Brown M.V."/>
            <person name="Kunkel D.D."/>
            <person name="Foster J.S."/>
            <person name="Shick H."/>
            <person name="Christensen S."/>
            <person name="Hou S."/>
            <person name="Wan X."/>
            <person name="Donachie S.P."/>
        </authorList>
    </citation>
    <scope>NUCLEOTIDE SEQUENCE [LARGE SCALE GENOMIC DNA]</scope>
    <source>
        <strain evidence="3">JS</strain>
    </source>
</reference>
<dbReference type="OrthoDB" id="9816400at2"/>
<dbReference type="Proteomes" id="UP000017396">
    <property type="component" value="Chromosome"/>
</dbReference>
<evidence type="ECO:0000313" key="3">
    <source>
        <dbReference type="Proteomes" id="UP000017396"/>
    </source>
</evidence>
<feature type="region of interest" description="Disordered" evidence="1">
    <location>
        <begin position="30"/>
        <end position="61"/>
    </location>
</feature>
<organism evidence="2 3">
    <name type="scientific">Gloeobacter kilaueensis (strain ATCC BAA-2537 / CCAP 1431/1 / ULC 316 / JS1)</name>
    <dbReference type="NCBI Taxonomy" id="1183438"/>
    <lineage>
        <taxon>Bacteria</taxon>
        <taxon>Bacillati</taxon>
        <taxon>Cyanobacteriota</taxon>
        <taxon>Cyanophyceae</taxon>
        <taxon>Gloeobacterales</taxon>
        <taxon>Gloeobacteraceae</taxon>
        <taxon>Gloeobacter</taxon>
    </lineage>
</organism>
<dbReference type="EMBL" id="CP003587">
    <property type="protein sequence ID" value="AGY60438.1"/>
    <property type="molecule type" value="Genomic_DNA"/>
</dbReference>
<dbReference type="STRING" id="1183438.GKIL_4192"/>
<dbReference type="KEGG" id="glj:GKIL_4192"/>
<evidence type="ECO:0000313" key="2">
    <source>
        <dbReference type="EMBL" id="AGY60438.1"/>
    </source>
</evidence>
<dbReference type="eggNOG" id="ENOG5033308">
    <property type="taxonomic scope" value="Bacteria"/>
</dbReference>
<keyword evidence="3" id="KW-1185">Reference proteome</keyword>
<evidence type="ECO:0000256" key="1">
    <source>
        <dbReference type="SAM" id="MobiDB-lite"/>
    </source>
</evidence>